<dbReference type="Pfam" id="PF13810">
    <property type="entry name" value="DUF4185"/>
    <property type="match status" value="1"/>
</dbReference>
<dbReference type="RefSeq" id="WP_114005847.1">
    <property type="nucleotide sequence ID" value="NZ_QGDC01000007.1"/>
</dbReference>
<gene>
    <name evidence="3" type="ORF">DJ568_13685</name>
</gene>
<evidence type="ECO:0000313" key="4">
    <source>
        <dbReference type="Proteomes" id="UP000253209"/>
    </source>
</evidence>
<protein>
    <recommendedName>
        <fullName evidence="2">DUF4185 domain-containing protein</fullName>
    </recommendedName>
</protein>
<feature type="chain" id="PRO_5016818988" description="DUF4185 domain-containing protein" evidence="1">
    <location>
        <begin position="25"/>
        <end position="399"/>
    </location>
</feature>
<dbReference type="InterPro" id="IPR025442">
    <property type="entry name" value="DUF4185"/>
</dbReference>
<name>A0A367GNA5_9SPHI</name>
<reference evidence="3 4" key="1">
    <citation type="submission" date="2018-05" db="EMBL/GenBank/DDBJ databases">
        <title>Mucilaginibacter hurinus sp. nov., isolated from briquette warehouse soil.</title>
        <authorList>
            <person name="Choi L."/>
        </authorList>
    </citation>
    <scope>NUCLEOTIDE SEQUENCE [LARGE SCALE GENOMIC DNA]</scope>
    <source>
        <strain evidence="3 4">ZR32</strain>
    </source>
</reference>
<comment type="caution">
    <text evidence="3">The sequence shown here is derived from an EMBL/GenBank/DDBJ whole genome shotgun (WGS) entry which is preliminary data.</text>
</comment>
<feature type="domain" description="DUF4185" evidence="2">
    <location>
        <begin position="78"/>
        <end position="322"/>
    </location>
</feature>
<dbReference type="EMBL" id="QGDC01000007">
    <property type="protein sequence ID" value="RCH54336.1"/>
    <property type="molecule type" value="Genomic_DNA"/>
</dbReference>
<evidence type="ECO:0000259" key="2">
    <source>
        <dbReference type="Pfam" id="PF13810"/>
    </source>
</evidence>
<dbReference type="OrthoDB" id="9765957at2"/>
<accession>A0A367GNA5</accession>
<keyword evidence="4" id="KW-1185">Reference proteome</keyword>
<sequence length="399" mass="44965">MNKRINIYTLAAVFCATIMYSTLAVSQSVVTNKDTTTFKFTVEEAPEWTALFKRTSGWFGADGVYSIPINGSDKPGNNTKTLIVFSDTMVGEIKDGTPQPGYTMVNNTNAIITGEPKPENIKFNYAVDEKGRPATTFVPNTPNTEPGDYYWLGDGFVNEANNKIYLHAYRIRNQKPEDVWAFEERGTTLITFPKDSKPPFKEQKQMDTPFFIEGATPADYGVLGSGVFVNTKKAGAPTPDGYIYVYGTRTKKKSLLVARVLPKDYEDFSKWRYWDGKTWNTDIKQIADVTDRVSHELSVSPLPDGRYILVFQADGIGYTTAARIGLTPYGPFGPVINLYESKVGEENKNFLPYNAKAHPNLSKPGELLISYNVIGLDFYNDMKKHPQHYRPRFFKIKFN</sequence>
<evidence type="ECO:0000313" key="3">
    <source>
        <dbReference type="EMBL" id="RCH54336.1"/>
    </source>
</evidence>
<evidence type="ECO:0000256" key="1">
    <source>
        <dbReference type="SAM" id="SignalP"/>
    </source>
</evidence>
<feature type="signal peptide" evidence="1">
    <location>
        <begin position="1"/>
        <end position="24"/>
    </location>
</feature>
<proteinExistence type="predicted"/>
<dbReference type="AlphaFoldDB" id="A0A367GNA5"/>
<dbReference type="Proteomes" id="UP000253209">
    <property type="component" value="Unassembled WGS sequence"/>
</dbReference>
<organism evidence="3 4">
    <name type="scientific">Mucilaginibacter hurinus</name>
    <dbReference type="NCBI Taxonomy" id="2201324"/>
    <lineage>
        <taxon>Bacteria</taxon>
        <taxon>Pseudomonadati</taxon>
        <taxon>Bacteroidota</taxon>
        <taxon>Sphingobacteriia</taxon>
        <taxon>Sphingobacteriales</taxon>
        <taxon>Sphingobacteriaceae</taxon>
        <taxon>Mucilaginibacter</taxon>
    </lineage>
</organism>
<keyword evidence="1" id="KW-0732">Signal</keyword>